<dbReference type="EMBL" id="BMYV01000001">
    <property type="protein sequence ID" value="GGX62336.1"/>
    <property type="molecule type" value="Genomic_DNA"/>
</dbReference>
<organism evidence="2 3">
    <name type="scientific">Litorimonas cladophorae</name>
    <dbReference type="NCBI Taxonomy" id="1220491"/>
    <lineage>
        <taxon>Bacteria</taxon>
        <taxon>Pseudomonadati</taxon>
        <taxon>Pseudomonadota</taxon>
        <taxon>Alphaproteobacteria</taxon>
        <taxon>Maricaulales</taxon>
        <taxon>Robiginitomaculaceae</taxon>
    </lineage>
</organism>
<evidence type="ECO:0000313" key="2">
    <source>
        <dbReference type="EMBL" id="GGX62336.1"/>
    </source>
</evidence>
<dbReference type="RefSeq" id="WP_189582251.1">
    <property type="nucleotide sequence ID" value="NZ_BMYV01000001.1"/>
</dbReference>
<proteinExistence type="predicted"/>
<keyword evidence="1" id="KW-0472">Membrane</keyword>
<reference evidence="2 3" key="1">
    <citation type="journal article" date="2014" name="Int. J. Syst. Evol. Microbiol.">
        <title>Complete genome sequence of Corynebacterium casei LMG S-19264T (=DSM 44701T), isolated from a smear-ripened cheese.</title>
        <authorList>
            <consortium name="US DOE Joint Genome Institute (JGI-PGF)"/>
            <person name="Walter F."/>
            <person name="Albersmeier A."/>
            <person name="Kalinowski J."/>
            <person name="Ruckert C."/>
        </authorList>
    </citation>
    <scope>NUCLEOTIDE SEQUENCE [LARGE SCALE GENOMIC DNA]</scope>
    <source>
        <strain evidence="2 3">KCTC 23968</strain>
    </source>
</reference>
<keyword evidence="1" id="KW-1133">Transmembrane helix</keyword>
<evidence type="ECO:0000313" key="3">
    <source>
        <dbReference type="Proteomes" id="UP000600865"/>
    </source>
</evidence>
<evidence type="ECO:0008006" key="4">
    <source>
        <dbReference type="Google" id="ProtNLM"/>
    </source>
</evidence>
<sequence>MPNLIKLLFSPSGRIGRRDYLIGIVGLVVIFSGYGLLINALGGSMAGFFAVLAFPFVILQIAYSVYGKRLHDIGRTLWPVTGLICAMLAAMIIVMLVYGGAEYFAAFSEYTQDNPPPPEVVERLNAEFGPRQKQGEAILSFTIVALLAGFTLWLGLAKPDADTNRYGAPISK</sequence>
<gene>
    <name evidence="2" type="ORF">GCM10011309_10380</name>
</gene>
<dbReference type="GO" id="GO:0016020">
    <property type="term" value="C:membrane"/>
    <property type="evidence" value="ECO:0007669"/>
    <property type="project" value="InterPro"/>
</dbReference>
<dbReference type="Proteomes" id="UP000600865">
    <property type="component" value="Unassembled WGS sequence"/>
</dbReference>
<feature type="transmembrane region" description="Helical" evidence="1">
    <location>
        <begin position="20"/>
        <end position="40"/>
    </location>
</feature>
<comment type="caution">
    <text evidence="2">The sequence shown here is derived from an EMBL/GenBank/DDBJ whole genome shotgun (WGS) entry which is preliminary data.</text>
</comment>
<dbReference type="Pfam" id="PF05656">
    <property type="entry name" value="DUF805"/>
    <property type="match status" value="1"/>
</dbReference>
<name>A0A918KH08_9PROT</name>
<feature type="transmembrane region" description="Helical" evidence="1">
    <location>
        <begin position="46"/>
        <end position="65"/>
    </location>
</feature>
<feature type="transmembrane region" description="Helical" evidence="1">
    <location>
        <begin position="77"/>
        <end position="98"/>
    </location>
</feature>
<keyword evidence="3" id="KW-1185">Reference proteome</keyword>
<evidence type="ECO:0000256" key="1">
    <source>
        <dbReference type="SAM" id="Phobius"/>
    </source>
</evidence>
<keyword evidence="1" id="KW-0812">Transmembrane</keyword>
<feature type="transmembrane region" description="Helical" evidence="1">
    <location>
        <begin position="137"/>
        <end position="156"/>
    </location>
</feature>
<accession>A0A918KH08</accession>
<dbReference type="InterPro" id="IPR008523">
    <property type="entry name" value="DUF805"/>
</dbReference>
<dbReference type="AlphaFoldDB" id="A0A918KH08"/>
<protein>
    <recommendedName>
        <fullName evidence="4">DUF805 domain-containing protein</fullName>
    </recommendedName>
</protein>